<dbReference type="SUPFAM" id="SSF140566">
    <property type="entry name" value="FlgN-like"/>
    <property type="match status" value="1"/>
</dbReference>
<keyword evidence="1" id="KW-0966">Cell projection</keyword>
<dbReference type="GO" id="GO:0044780">
    <property type="term" value="P:bacterial-type flagellum assembly"/>
    <property type="evidence" value="ECO:0007669"/>
    <property type="project" value="InterPro"/>
</dbReference>
<dbReference type="Proteomes" id="UP000249066">
    <property type="component" value="Unassembled WGS sequence"/>
</dbReference>
<proteinExistence type="predicted"/>
<keyword evidence="1" id="KW-0282">Flagellum</keyword>
<protein>
    <submittedName>
        <fullName evidence="1">Flagellar protein FlgN</fullName>
    </submittedName>
</protein>
<reference evidence="1 2" key="1">
    <citation type="submission" date="2017-08" db="EMBL/GenBank/DDBJ databases">
        <title>Infants hospitalized years apart are colonized by the same room-sourced microbial strains.</title>
        <authorList>
            <person name="Brooks B."/>
            <person name="Olm M.R."/>
            <person name="Firek B.A."/>
            <person name="Baker R."/>
            <person name="Thomas B.C."/>
            <person name="Morowitz M.J."/>
            <person name="Banfield J.F."/>
        </authorList>
    </citation>
    <scope>NUCLEOTIDE SEQUENCE [LARGE SCALE GENOMIC DNA]</scope>
    <source>
        <strain evidence="1">S2_018_000_R2_101</strain>
    </source>
</reference>
<accession>A0A2W5AFK0</accession>
<sequence>MNRIDALRQVVESLHAEIAALKRFDVAALAEATDAKQSGLGLIAGPWDAADVDDEVRALAQEAQTLNETARIYVNLMSANVRSRLETLTGLSAAVYSPRHAA</sequence>
<organism evidence="1 2">
    <name type="scientific">Sphingomonas sanxanigenens</name>
    <dbReference type="NCBI Taxonomy" id="397260"/>
    <lineage>
        <taxon>Bacteria</taxon>
        <taxon>Pseudomonadati</taxon>
        <taxon>Pseudomonadota</taxon>
        <taxon>Alphaproteobacteria</taxon>
        <taxon>Sphingomonadales</taxon>
        <taxon>Sphingomonadaceae</taxon>
        <taxon>Sphingomonas</taxon>
    </lineage>
</organism>
<dbReference type="AlphaFoldDB" id="A0A2W5AFK0"/>
<keyword evidence="1" id="KW-0969">Cilium</keyword>
<comment type="caution">
    <text evidence="1">The sequence shown here is derived from an EMBL/GenBank/DDBJ whole genome shotgun (WGS) entry which is preliminary data.</text>
</comment>
<evidence type="ECO:0000313" key="1">
    <source>
        <dbReference type="EMBL" id="PZO92016.1"/>
    </source>
</evidence>
<dbReference type="EMBL" id="QFNN01000002">
    <property type="protein sequence ID" value="PZO92016.1"/>
    <property type="molecule type" value="Genomic_DNA"/>
</dbReference>
<dbReference type="InterPro" id="IPR036679">
    <property type="entry name" value="FlgN-like_sf"/>
</dbReference>
<name>A0A2W5AFK0_9SPHN</name>
<evidence type="ECO:0000313" key="2">
    <source>
        <dbReference type="Proteomes" id="UP000249066"/>
    </source>
</evidence>
<gene>
    <name evidence="1" type="ORF">DI623_00760</name>
</gene>